<keyword evidence="4" id="KW-0645">Protease</keyword>
<keyword evidence="7" id="KW-0418">Kinase</keyword>
<evidence type="ECO:0000256" key="4">
    <source>
        <dbReference type="ARBA" id="ARBA00022670"/>
    </source>
</evidence>
<reference evidence="16" key="1">
    <citation type="submission" date="2022-11" db="UniProtKB">
        <authorList>
            <consortium name="WormBaseParasite"/>
        </authorList>
    </citation>
    <scope>IDENTIFICATION</scope>
</reference>
<dbReference type="FunFam" id="3.40.395.10:FF:000001">
    <property type="entry name" value="Sentrin-specific protease 1"/>
    <property type="match status" value="1"/>
</dbReference>
<evidence type="ECO:0000256" key="5">
    <source>
        <dbReference type="ARBA" id="ARBA00022679"/>
    </source>
</evidence>
<dbReference type="Pfam" id="PF00069">
    <property type="entry name" value="Pkinase"/>
    <property type="match status" value="1"/>
</dbReference>
<dbReference type="SUPFAM" id="SSF54001">
    <property type="entry name" value="Cysteine proteinases"/>
    <property type="match status" value="1"/>
</dbReference>
<organism evidence="15 16">
    <name type="scientific">Panagrolaimus davidi</name>
    <dbReference type="NCBI Taxonomy" id="227884"/>
    <lineage>
        <taxon>Eukaryota</taxon>
        <taxon>Metazoa</taxon>
        <taxon>Ecdysozoa</taxon>
        <taxon>Nematoda</taxon>
        <taxon>Chromadorea</taxon>
        <taxon>Rhabditida</taxon>
        <taxon>Tylenchina</taxon>
        <taxon>Panagrolaimomorpha</taxon>
        <taxon>Panagrolaimoidea</taxon>
        <taxon>Panagrolaimidae</taxon>
        <taxon>Panagrolaimus</taxon>
    </lineage>
</organism>
<sequence>MVEIKKPTTNKKPLISYNDKEYIIIKKLGHGAFGEVSLAKENSSGKEYAIKYFDISNYTYDVPEHATRELQIMKKLNHKNIIMLYDASETSDSVYLFMEYASGGDLGYIISSKNISETKAKEIFRQIVWGVNYLHSNRIVHRDLKPTNILLDSNGIIKIADFGLSKIAKNGDLISSQYGIQGYKYWAPEILSNIGHFYNGFKADMYSLGIILWDIETCLGKKQMSQECQILHKQLIDKTPSHRPSIKNLLWIDWIGAENIVVDIPKESKSFPPLPPEALQLVERAWNRHANEDEILVDSPAVKIKRKNLKTISGLDMLNDEVINFYLYLVVKRSEEDWCLPKVCAFQTFFYSTLIQKGYDSVKEWTRNVDVFEYDIWIVPVHLTHHWCMAIVDVQSQRIEYYDSSLGHNRQVSEALLSYISAEMKDKKKIEINTDGWVQDRKLNIPTQQRDSDCGMFACKFAEYASRRAKIDFDQKHMPYFRKRMAWEIFQQRLM</sequence>
<evidence type="ECO:0000256" key="12">
    <source>
        <dbReference type="RuleBase" id="RU000304"/>
    </source>
</evidence>
<evidence type="ECO:0000313" key="16">
    <source>
        <dbReference type="WBParaSite" id="PDA_v2.g2407.t1"/>
    </source>
</evidence>
<dbReference type="GO" id="GO:0005737">
    <property type="term" value="C:cytoplasm"/>
    <property type="evidence" value="ECO:0007669"/>
    <property type="project" value="TreeGrafter"/>
</dbReference>
<evidence type="ECO:0000256" key="7">
    <source>
        <dbReference type="ARBA" id="ARBA00022777"/>
    </source>
</evidence>
<dbReference type="Gene3D" id="3.30.200.20">
    <property type="entry name" value="Phosphorylase Kinase, domain 1"/>
    <property type="match status" value="1"/>
</dbReference>
<dbReference type="FunFam" id="3.30.200.20:FF:000042">
    <property type="entry name" value="Aurora kinase A"/>
    <property type="match status" value="1"/>
</dbReference>
<evidence type="ECO:0000256" key="9">
    <source>
        <dbReference type="ARBA" id="ARBA00022807"/>
    </source>
</evidence>
<dbReference type="GO" id="GO:0004674">
    <property type="term" value="F:protein serine/threonine kinase activity"/>
    <property type="evidence" value="ECO:0007669"/>
    <property type="project" value="UniProtKB-KW"/>
</dbReference>
<proteinExistence type="inferred from homology"/>
<keyword evidence="8" id="KW-0378">Hydrolase</keyword>
<dbReference type="InterPro" id="IPR038765">
    <property type="entry name" value="Papain-like_cys_pep_sf"/>
</dbReference>
<dbReference type="PROSITE" id="PS50600">
    <property type="entry name" value="ULP_PROTEASE"/>
    <property type="match status" value="1"/>
</dbReference>
<dbReference type="InterPro" id="IPR008271">
    <property type="entry name" value="Ser/Thr_kinase_AS"/>
</dbReference>
<dbReference type="PANTHER" id="PTHR24346">
    <property type="entry name" value="MAP/MICROTUBULE AFFINITY-REGULATING KINASE"/>
    <property type="match status" value="1"/>
</dbReference>
<dbReference type="InterPro" id="IPR003653">
    <property type="entry name" value="Peptidase_C48_C"/>
</dbReference>
<evidence type="ECO:0000256" key="2">
    <source>
        <dbReference type="ARBA" id="ARBA00005234"/>
    </source>
</evidence>
<dbReference type="Pfam" id="PF02902">
    <property type="entry name" value="Peptidase_C48"/>
    <property type="match status" value="1"/>
</dbReference>
<dbReference type="GO" id="GO:0006508">
    <property type="term" value="P:proteolysis"/>
    <property type="evidence" value="ECO:0007669"/>
    <property type="project" value="UniProtKB-KW"/>
</dbReference>
<evidence type="ECO:0000259" key="13">
    <source>
        <dbReference type="PROSITE" id="PS50011"/>
    </source>
</evidence>
<evidence type="ECO:0000256" key="10">
    <source>
        <dbReference type="ARBA" id="ARBA00022840"/>
    </source>
</evidence>
<dbReference type="GO" id="GO:0060255">
    <property type="term" value="P:regulation of macromolecule metabolic process"/>
    <property type="evidence" value="ECO:0007669"/>
    <property type="project" value="UniProtKB-ARBA"/>
</dbReference>
<dbReference type="InterPro" id="IPR000719">
    <property type="entry name" value="Prot_kinase_dom"/>
</dbReference>
<evidence type="ECO:0000256" key="1">
    <source>
        <dbReference type="ARBA" id="ARBA00001946"/>
    </source>
</evidence>
<evidence type="ECO:0000256" key="3">
    <source>
        <dbReference type="ARBA" id="ARBA00022527"/>
    </source>
</evidence>
<keyword evidence="9" id="KW-0788">Thiol protease</keyword>
<feature type="domain" description="Protein kinase" evidence="13">
    <location>
        <begin position="22"/>
        <end position="255"/>
    </location>
</feature>
<dbReference type="FunFam" id="1.10.510.10:FF:000571">
    <property type="entry name" value="Maternal embryonic leucine zipper kinase"/>
    <property type="match status" value="1"/>
</dbReference>
<keyword evidence="15" id="KW-1185">Reference proteome</keyword>
<dbReference type="Gene3D" id="3.40.395.10">
    <property type="entry name" value="Adenoviral Proteinase, Chain A"/>
    <property type="match status" value="1"/>
</dbReference>
<accession>A0A914Q053</accession>
<dbReference type="PROSITE" id="PS00107">
    <property type="entry name" value="PROTEIN_KINASE_ATP"/>
    <property type="match status" value="1"/>
</dbReference>
<name>A0A914Q053_9BILA</name>
<evidence type="ECO:0000313" key="15">
    <source>
        <dbReference type="Proteomes" id="UP000887578"/>
    </source>
</evidence>
<dbReference type="WBParaSite" id="PDA_v2.g2407.t1">
    <property type="protein sequence ID" value="PDA_v2.g2407.t1"/>
    <property type="gene ID" value="PDA_v2.g2407"/>
</dbReference>
<dbReference type="GO" id="GO:0080090">
    <property type="term" value="P:regulation of primary metabolic process"/>
    <property type="evidence" value="ECO:0007669"/>
    <property type="project" value="UniProtKB-ARBA"/>
</dbReference>
<dbReference type="InterPro" id="IPR011009">
    <property type="entry name" value="Kinase-like_dom_sf"/>
</dbReference>
<dbReference type="PROSITE" id="PS00108">
    <property type="entry name" value="PROTEIN_KINASE_ST"/>
    <property type="match status" value="1"/>
</dbReference>
<dbReference type="Gene3D" id="1.10.510.10">
    <property type="entry name" value="Transferase(Phosphotransferase) domain 1"/>
    <property type="match status" value="1"/>
</dbReference>
<dbReference type="GO" id="GO:0008234">
    <property type="term" value="F:cysteine-type peptidase activity"/>
    <property type="evidence" value="ECO:0007669"/>
    <property type="project" value="UniProtKB-KW"/>
</dbReference>
<keyword evidence="6 11" id="KW-0547">Nucleotide-binding</keyword>
<protein>
    <submittedName>
        <fullName evidence="16">Uncharacterized protein</fullName>
    </submittedName>
</protein>
<keyword evidence="3 12" id="KW-0723">Serine/threonine-protein kinase</keyword>
<comment type="similarity">
    <text evidence="12">Belongs to the protein kinase superfamily.</text>
</comment>
<dbReference type="Proteomes" id="UP000887578">
    <property type="component" value="Unplaced"/>
</dbReference>
<comment type="similarity">
    <text evidence="2">Belongs to the peptidase C48 family.</text>
</comment>
<comment type="cofactor">
    <cofactor evidence="1">
        <name>Mg(2+)</name>
        <dbReference type="ChEBI" id="CHEBI:18420"/>
    </cofactor>
</comment>
<evidence type="ECO:0000256" key="11">
    <source>
        <dbReference type="PROSITE-ProRule" id="PRU10141"/>
    </source>
</evidence>
<evidence type="ECO:0000259" key="14">
    <source>
        <dbReference type="PROSITE" id="PS50600"/>
    </source>
</evidence>
<dbReference type="PANTHER" id="PTHR24346:SF30">
    <property type="entry name" value="MATERNAL EMBRYONIC LEUCINE ZIPPER KINASE"/>
    <property type="match status" value="1"/>
</dbReference>
<feature type="domain" description="Ubiquitin-like protease family profile" evidence="14">
    <location>
        <begin position="302"/>
        <end position="465"/>
    </location>
</feature>
<dbReference type="InterPro" id="IPR017441">
    <property type="entry name" value="Protein_kinase_ATP_BS"/>
</dbReference>
<dbReference type="AlphaFoldDB" id="A0A914Q053"/>
<feature type="binding site" evidence="11">
    <location>
        <position position="51"/>
    </location>
    <ligand>
        <name>ATP</name>
        <dbReference type="ChEBI" id="CHEBI:30616"/>
    </ligand>
</feature>
<dbReference type="GO" id="GO:0005524">
    <property type="term" value="F:ATP binding"/>
    <property type="evidence" value="ECO:0007669"/>
    <property type="project" value="UniProtKB-UniRule"/>
</dbReference>
<dbReference type="SUPFAM" id="SSF56112">
    <property type="entry name" value="Protein kinase-like (PK-like)"/>
    <property type="match status" value="1"/>
</dbReference>
<dbReference type="PROSITE" id="PS50011">
    <property type="entry name" value="PROTEIN_KINASE_DOM"/>
    <property type="match status" value="1"/>
</dbReference>
<keyword evidence="5" id="KW-0808">Transferase</keyword>
<evidence type="ECO:0000256" key="8">
    <source>
        <dbReference type="ARBA" id="ARBA00022801"/>
    </source>
</evidence>
<dbReference type="GO" id="GO:0035556">
    <property type="term" value="P:intracellular signal transduction"/>
    <property type="evidence" value="ECO:0007669"/>
    <property type="project" value="TreeGrafter"/>
</dbReference>
<dbReference type="SMART" id="SM00220">
    <property type="entry name" value="S_TKc"/>
    <property type="match status" value="1"/>
</dbReference>
<evidence type="ECO:0000256" key="6">
    <source>
        <dbReference type="ARBA" id="ARBA00022741"/>
    </source>
</evidence>
<keyword evidence="10 11" id="KW-0067">ATP-binding</keyword>